<evidence type="ECO:0000256" key="1">
    <source>
        <dbReference type="SAM" id="MobiDB-lite"/>
    </source>
</evidence>
<evidence type="ECO:0000313" key="2">
    <source>
        <dbReference type="EMBL" id="CAL1373871.1"/>
    </source>
</evidence>
<gene>
    <name evidence="2" type="ORF">LTRI10_LOCUS15775</name>
</gene>
<feature type="compositionally biased region" description="Polar residues" evidence="1">
    <location>
        <begin position="8"/>
        <end position="21"/>
    </location>
</feature>
<accession>A0AAV2DJQ1</accession>
<feature type="region of interest" description="Disordered" evidence="1">
    <location>
        <begin position="133"/>
        <end position="177"/>
    </location>
</feature>
<sequence length="177" mass="19626">MVRHKESYSYSYSGKNSQAQDYNPKEVEDDVGQGKLYSPAAAINHSRDARKQGKKEEQEEERKMRTIMEKVLEKLGAASSVPKEAIDDFRQFLESVVNDISVAAHGLVTKDGLDRIKTRLLDILPSSLASKLVDDAEKEANDEDDAATAVESRRRDDEKASGTCDNCSTQSSPSSRL</sequence>
<protein>
    <submittedName>
        <fullName evidence="2">Uncharacterized protein</fullName>
    </submittedName>
</protein>
<feature type="region of interest" description="Disordered" evidence="1">
    <location>
        <begin position="1"/>
        <end position="63"/>
    </location>
</feature>
<name>A0AAV2DJQ1_9ROSI</name>
<keyword evidence="3" id="KW-1185">Reference proteome</keyword>
<dbReference type="EMBL" id="OZ034816">
    <property type="protein sequence ID" value="CAL1373871.1"/>
    <property type="molecule type" value="Genomic_DNA"/>
</dbReference>
<dbReference type="AlphaFoldDB" id="A0AAV2DJQ1"/>
<feature type="compositionally biased region" description="Polar residues" evidence="1">
    <location>
        <begin position="163"/>
        <end position="177"/>
    </location>
</feature>
<dbReference type="Proteomes" id="UP001497516">
    <property type="component" value="Chromosome 3"/>
</dbReference>
<feature type="compositionally biased region" description="Basic and acidic residues" evidence="1">
    <location>
        <begin position="45"/>
        <end position="63"/>
    </location>
</feature>
<feature type="compositionally biased region" description="Basic and acidic residues" evidence="1">
    <location>
        <begin position="151"/>
        <end position="160"/>
    </location>
</feature>
<evidence type="ECO:0000313" key="3">
    <source>
        <dbReference type="Proteomes" id="UP001497516"/>
    </source>
</evidence>
<organism evidence="2 3">
    <name type="scientific">Linum trigynum</name>
    <dbReference type="NCBI Taxonomy" id="586398"/>
    <lineage>
        <taxon>Eukaryota</taxon>
        <taxon>Viridiplantae</taxon>
        <taxon>Streptophyta</taxon>
        <taxon>Embryophyta</taxon>
        <taxon>Tracheophyta</taxon>
        <taxon>Spermatophyta</taxon>
        <taxon>Magnoliopsida</taxon>
        <taxon>eudicotyledons</taxon>
        <taxon>Gunneridae</taxon>
        <taxon>Pentapetalae</taxon>
        <taxon>rosids</taxon>
        <taxon>fabids</taxon>
        <taxon>Malpighiales</taxon>
        <taxon>Linaceae</taxon>
        <taxon>Linum</taxon>
    </lineage>
</organism>
<reference evidence="2 3" key="1">
    <citation type="submission" date="2024-04" db="EMBL/GenBank/DDBJ databases">
        <authorList>
            <person name="Fracassetti M."/>
        </authorList>
    </citation>
    <scope>NUCLEOTIDE SEQUENCE [LARGE SCALE GENOMIC DNA]</scope>
</reference>
<proteinExistence type="predicted"/>